<accession>F8STZ1</accession>
<dbReference type="EMBL" id="HQ679900">
    <property type="protein sequence ID" value="AEI58883.1"/>
    <property type="molecule type" value="Genomic_DNA"/>
</dbReference>
<reference evidence="2" key="1">
    <citation type="submission" date="2010-12" db="EMBL/GenBank/DDBJ databases">
        <title>Identification and analysis of the vancomycin biosynthetic gene cluster in Amycolatopsis orientalis HCCB10007.</title>
        <authorList>
            <person name="Huang H."/>
            <person name="Ge M."/>
            <person name="Jiang W."/>
            <person name="Zhu L."/>
            <person name="Ruan L."/>
            <person name="Luo M."/>
            <person name="Yang Y."/>
            <person name="Wei W."/>
            <person name="Yang S."/>
            <person name="Chen D."/>
        </authorList>
    </citation>
    <scope>NUCLEOTIDE SEQUENCE</scope>
    <source>
        <strain evidence="2">HCCB10007</strain>
    </source>
</reference>
<feature type="region of interest" description="Disordered" evidence="1">
    <location>
        <begin position="1"/>
        <end position="129"/>
    </location>
</feature>
<protein>
    <submittedName>
        <fullName evidence="2">Putative antiporter</fullName>
    </submittedName>
</protein>
<feature type="compositionally biased region" description="Basic residues" evidence="1">
    <location>
        <begin position="271"/>
        <end position="290"/>
    </location>
</feature>
<feature type="region of interest" description="Disordered" evidence="1">
    <location>
        <begin position="159"/>
        <end position="243"/>
    </location>
</feature>
<organism evidence="2">
    <name type="scientific">Amycolatopsis orientalis</name>
    <name type="common">Nocardia orientalis</name>
    <dbReference type="NCBI Taxonomy" id="31958"/>
    <lineage>
        <taxon>Bacteria</taxon>
        <taxon>Bacillati</taxon>
        <taxon>Actinomycetota</taxon>
        <taxon>Actinomycetes</taxon>
        <taxon>Pseudonocardiales</taxon>
        <taxon>Pseudonocardiaceae</taxon>
        <taxon>Amycolatopsis</taxon>
    </lineage>
</organism>
<feature type="compositionally biased region" description="Basic residues" evidence="1">
    <location>
        <begin position="160"/>
        <end position="197"/>
    </location>
</feature>
<feature type="compositionally biased region" description="Basic residues" evidence="1">
    <location>
        <begin position="11"/>
        <end position="36"/>
    </location>
</feature>
<sequence length="395" mass="43846">MGRTGAARVAFPRRHRAVPPSRRRRADRCHPAGRFHRYADGHGPAPAAACRGGRSGPRRPHRPARTGHRRGLRTAQDADPRRHGQHRLRAFPRRGVVRQRHPGHRQDADGHETAAPQRRAAHAGGRRDRRRLRLVHAVGRQRDGGHRRVRGCRADLARLSGRRRRLRPHHRQAAGPGRHAHRGPIRRCGAHRLRRRHPDLPGLGRDAGPRSGGDLRCLPLRHPDQHRGQGGSRQTGSAAHRRPCGLRADLLRHGRIADGSHRADPPAGPAHRARGARAGHHRQVRRRVRRRPDQRLEQMGGARARRGTERAGCHRDRGRHGGAAAGHSQRRDLHDHHPRRDRHFADDAADPAVRDEAGGTDRRGGGAGDRAPGLGRGTGEERAGTFALAPRCSRA</sequence>
<feature type="compositionally biased region" description="Basic and acidic residues" evidence="1">
    <location>
        <begin position="352"/>
        <end position="364"/>
    </location>
</feature>
<name>F8STZ1_AMYOR</name>
<evidence type="ECO:0000256" key="1">
    <source>
        <dbReference type="SAM" id="MobiDB-lite"/>
    </source>
</evidence>
<feature type="region of interest" description="Disordered" evidence="1">
    <location>
        <begin position="257"/>
        <end position="395"/>
    </location>
</feature>
<proteinExistence type="predicted"/>
<dbReference type="AlphaFoldDB" id="F8STZ1"/>
<feature type="compositionally biased region" description="Basic residues" evidence="1">
    <location>
        <begin position="83"/>
        <end position="103"/>
    </location>
</feature>
<feature type="compositionally biased region" description="Low complexity" evidence="1">
    <location>
        <begin position="41"/>
        <end position="52"/>
    </location>
</feature>
<feature type="compositionally biased region" description="Basic and acidic residues" evidence="1">
    <location>
        <begin position="306"/>
        <end position="315"/>
    </location>
</feature>
<evidence type="ECO:0000313" key="2">
    <source>
        <dbReference type="EMBL" id="AEI58883.1"/>
    </source>
</evidence>
<feature type="compositionally biased region" description="Basic residues" evidence="1">
    <location>
        <begin position="56"/>
        <end position="72"/>
    </location>
</feature>